<keyword evidence="6" id="KW-1185">Reference proteome</keyword>
<evidence type="ECO:0000256" key="2">
    <source>
        <dbReference type="ARBA" id="ARBA00023315"/>
    </source>
</evidence>
<keyword evidence="1 5" id="KW-0808">Transferase</keyword>
<dbReference type="EMBL" id="JAAOYO010000002">
    <property type="protein sequence ID" value="NII40409.1"/>
    <property type="molecule type" value="Genomic_DNA"/>
</dbReference>
<evidence type="ECO:0000313" key="5">
    <source>
        <dbReference type="EMBL" id="NII40409.1"/>
    </source>
</evidence>
<dbReference type="GO" id="GO:0008999">
    <property type="term" value="F:protein-N-terminal-alanine acetyltransferase activity"/>
    <property type="evidence" value="ECO:0007669"/>
    <property type="project" value="UniProtKB-EC"/>
</dbReference>
<evidence type="ECO:0000259" key="4">
    <source>
        <dbReference type="PROSITE" id="PS51186"/>
    </source>
</evidence>
<dbReference type="EC" id="2.3.1.267" evidence="5"/>
<dbReference type="PROSITE" id="PS51186">
    <property type="entry name" value="GNAT"/>
    <property type="match status" value="1"/>
</dbReference>
<dbReference type="SUPFAM" id="SSF55729">
    <property type="entry name" value="Acyl-CoA N-acyltransferases (Nat)"/>
    <property type="match status" value="1"/>
</dbReference>
<dbReference type="Proteomes" id="UP001318300">
    <property type="component" value="Unassembled WGS sequence"/>
</dbReference>
<accession>A0ABX0T5P7</accession>
<protein>
    <submittedName>
        <fullName evidence="5">Ribosomal-protein-alanine N-acetyltransferase</fullName>
        <ecNumber evidence="5">2.3.1.267</ecNumber>
    </submittedName>
</protein>
<keyword evidence="2 5" id="KW-0012">Acyltransferase</keyword>
<feature type="domain" description="N-acetyltransferase" evidence="4">
    <location>
        <begin position="2"/>
        <end position="170"/>
    </location>
</feature>
<sequence length="185" mass="20571">MTVIRLVEPDDSRALADLLVRNRAFLAPWSPIRAEDHETADGQRRDIDLVLERHRRGESVPLVVLDDAGDVAGRLTLSGIVRGPFRSCAMGYWLSEDRTGRGLATRAVAAALRHVFDDLGLHRVQAETLVHNAASQRVLARNGFVQYGLAPRYLEIAGRWQDHCMFQRLRDDPPVSSGDRSAPLG</sequence>
<comment type="similarity">
    <text evidence="3">Belongs to the acetyltransferase family. RimJ subfamily.</text>
</comment>
<dbReference type="RefSeq" id="WP_166779549.1">
    <property type="nucleotide sequence ID" value="NZ_JAAOYO010000002.1"/>
</dbReference>
<name>A0ABX0T5P7_9MICO</name>
<gene>
    <name evidence="5" type="ORF">E9228_001045</name>
</gene>
<dbReference type="InterPro" id="IPR000182">
    <property type="entry name" value="GNAT_dom"/>
</dbReference>
<dbReference type="PANTHER" id="PTHR43792:SF8">
    <property type="entry name" value="[RIBOSOMAL PROTEIN US5]-ALANINE N-ACETYLTRANSFERASE"/>
    <property type="match status" value="1"/>
</dbReference>
<reference evidence="5 6" key="1">
    <citation type="submission" date="2020-03" db="EMBL/GenBank/DDBJ databases">
        <title>Above-ground endophytic microbial communities from plants in different locations in the United States.</title>
        <authorList>
            <person name="Frank C."/>
        </authorList>
    </citation>
    <scope>NUCLEOTIDE SEQUENCE [LARGE SCALE GENOMIC DNA]</scope>
    <source>
        <strain evidence="5 6">WW7</strain>
    </source>
</reference>
<dbReference type="Pfam" id="PF13302">
    <property type="entry name" value="Acetyltransf_3"/>
    <property type="match status" value="1"/>
</dbReference>
<evidence type="ECO:0000256" key="1">
    <source>
        <dbReference type="ARBA" id="ARBA00022679"/>
    </source>
</evidence>
<comment type="caution">
    <text evidence="5">The sequence shown here is derived from an EMBL/GenBank/DDBJ whole genome shotgun (WGS) entry which is preliminary data.</text>
</comment>
<evidence type="ECO:0000256" key="3">
    <source>
        <dbReference type="ARBA" id="ARBA00038502"/>
    </source>
</evidence>
<dbReference type="Gene3D" id="3.40.630.30">
    <property type="match status" value="1"/>
</dbReference>
<dbReference type="InterPro" id="IPR051531">
    <property type="entry name" value="N-acetyltransferase"/>
</dbReference>
<organism evidence="5 6">
    <name type="scientific">Curtobacterium salicis</name>
    <dbReference type="NCBI Taxonomy" id="1779862"/>
    <lineage>
        <taxon>Bacteria</taxon>
        <taxon>Bacillati</taxon>
        <taxon>Actinomycetota</taxon>
        <taxon>Actinomycetes</taxon>
        <taxon>Micrococcales</taxon>
        <taxon>Microbacteriaceae</taxon>
        <taxon>Curtobacterium</taxon>
    </lineage>
</organism>
<proteinExistence type="inferred from homology"/>
<evidence type="ECO:0000313" key="6">
    <source>
        <dbReference type="Proteomes" id="UP001318300"/>
    </source>
</evidence>
<dbReference type="PANTHER" id="PTHR43792">
    <property type="entry name" value="GNAT FAMILY, PUTATIVE (AFU_ORTHOLOGUE AFUA_3G00765)-RELATED-RELATED"/>
    <property type="match status" value="1"/>
</dbReference>
<dbReference type="InterPro" id="IPR016181">
    <property type="entry name" value="Acyl_CoA_acyltransferase"/>
</dbReference>